<name>X6NRJ0_RETFI</name>
<reference evidence="1 2" key="1">
    <citation type="journal article" date="2013" name="Curr. Biol.">
        <title>The Genome of the Foraminiferan Reticulomyxa filosa.</title>
        <authorList>
            <person name="Glockner G."/>
            <person name="Hulsmann N."/>
            <person name="Schleicher M."/>
            <person name="Noegel A.A."/>
            <person name="Eichinger L."/>
            <person name="Gallinger C."/>
            <person name="Pawlowski J."/>
            <person name="Sierra R."/>
            <person name="Euteneuer U."/>
            <person name="Pillet L."/>
            <person name="Moustafa A."/>
            <person name="Platzer M."/>
            <person name="Groth M."/>
            <person name="Szafranski K."/>
            <person name="Schliwa M."/>
        </authorList>
    </citation>
    <scope>NUCLEOTIDE SEQUENCE [LARGE SCALE GENOMIC DNA]</scope>
</reference>
<sequence length="190" mass="21904">MGFLSYLFPLSKPRPEVVCTKVRSSRFTRVCRKVKHTNLEKVYHRLSLFLALLCIFEVSKENSKKSGLYTQKTALGYKQNKRMSIQFKKKKKMSKAAVWFASGFPFGSQFGEHRQYLKNRVNNHPPTAWSPSSDSFYNKLSSETSLFIKLAALALQSKRLFQAENNLPPPKGIKKKKKVVSFFELACLIR</sequence>
<dbReference type="Proteomes" id="UP000023152">
    <property type="component" value="Unassembled WGS sequence"/>
</dbReference>
<organism evidence="1 2">
    <name type="scientific">Reticulomyxa filosa</name>
    <dbReference type="NCBI Taxonomy" id="46433"/>
    <lineage>
        <taxon>Eukaryota</taxon>
        <taxon>Sar</taxon>
        <taxon>Rhizaria</taxon>
        <taxon>Retaria</taxon>
        <taxon>Foraminifera</taxon>
        <taxon>Monothalamids</taxon>
        <taxon>Reticulomyxidae</taxon>
        <taxon>Reticulomyxa</taxon>
    </lineage>
</organism>
<accession>X6NRJ0</accession>
<gene>
    <name evidence="1" type="ORF">RFI_08240</name>
</gene>
<evidence type="ECO:0000313" key="1">
    <source>
        <dbReference type="EMBL" id="ETO28885.1"/>
    </source>
</evidence>
<proteinExistence type="predicted"/>
<comment type="caution">
    <text evidence="1">The sequence shown here is derived from an EMBL/GenBank/DDBJ whole genome shotgun (WGS) entry which is preliminary data.</text>
</comment>
<keyword evidence="2" id="KW-1185">Reference proteome</keyword>
<protein>
    <submittedName>
        <fullName evidence="1">Uncharacterized protein</fullName>
    </submittedName>
</protein>
<dbReference type="AlphaFoldDB" id="X6NRJ0"/>
<dbReference type="EMBL" id="ASPP01006408">
    <property type="protein sequence ID" value="ETO28885.1"/>
    <property type="molecule type" value="Genomic_DNA"/>
</dbReference>
<evidence type="ECO:0000313" key="2">
    <source>
        <dbReference type="Proteomes" id="UP000023152"/>
    </source>
</evidence>